<evidence type="ECO:0000313" key="13">
    <source>
        <dbReference type="Proteomes" id="UP000076715"/>
    </source>
</evidence>
<comment type="catalytic activity">
    <reaction evidence="7">
        <text>pyridoxamine 5'-phosphate + O2 + H2O = pyridoxal 5'-phosphate + H2O2 + NH4(+)</text>
        <dbReference type="Rhea" id="RHEA:15817"/>
        <dbReference type="ChEBI" id="CHEBI:15377"/>
        <dbReference type="ChEBI" id="CHEBI:15379"/>
        <dbReference type="ChEBI" id="CHEBI:16240"/>
        <dbReference type="ChEBI" id="CHEBI:28938"/>
        <dbReference type="ChEBI" id="CHEBI:58451"/>
        <dbReference type="ChEBI" id="CHEBI:597326"/>
        <dbReference type="EC" id="1.4.3.5"/>
    </reaction>
</comment>
<comment type="caution">
    <text evidence="7">Lacks conserved residue(s) required for the propagation of feature annotation.</text>
</comment>
<comment type="function">
    <text evidence="7">Catalyzes the oxidation of either pyridoxine 5'-phosphate (PNP) or pyridoxamine 5'-phosphate (PMP) into pyridoxal 5'-phosphate (PLP).</text>
</comment>
<dbReference type="InterPro" id="IPR012349">
    <property type="entry name" value="Split_barrel_FMN-bd"/>
</dbReference>
<evidence type="ECO:0000259" key="10">
    <source>
        <dbReference type="Pfam" id="PF01243"/>
    </source>
</evidence>
<evidence type="ECO:0000256" key="8">
    <source>
        <dbReference type="PIRSR" id="PIRSR000190-1"/>
    </source>
</evidence>
<comment type="cofactor">
    <cofactor evidence="7 9">
        <name>FMN</name>
        <dbReference type="ChEBI" id="CHEBI:58210"/>
    </cofactor>
    <text evidence="7 9">Binds 1 FMN per subunit.</text>
</comment>
<keyword evidence="4 7" id="KW-0288">FMN</keyword>
<evidence type="ECO:0000256" key="7">
    <source>
        <dbReference type="HAMAP-Rule" id="MF_01629"/>
    </source>
</evidence>
<feature type="binding site" evidence="7 9">
    <location>
        <position position="107"/>
    </location>
    <ligand>
        <name>FMN</name>
        <dbReference type="ChEBI" id="CHEBI:58210"/>
    </ligand>
</feature>
<dbReference type="Pfam" id="PF10590">
    <property type="entry name" value="PNP_phzG_C"/>
    <property type="match status" value="1"/>
</dbReference>
<feature type="binding site" evidence="7 8">
    <location>
        <position position="133"/>
    </location>
    <ligand>
        <name>substrate</name>
    </ligand>
</feature>
<dbReference type="FunFam" id="2.30.110.10:FF:000020">
    <property type="entry name" value="PNPO isoform 11"/>
    <property type="match status" value="1"/>
</dbReference>
<dbReference type="InterPro" id="IPR019576">
    <property type="entry name" value="Pyridoxamine_oxidase_dimer_C"/>
</dbReference>
<feature type="binding site" evidence="7 8">
    <location>
        <begin position="193"/>
        <end position="195"/>
    </location>
    <ligand>
        <name>substrate</name>
    </ligand>
</feature>
<feature type="binding site" evidence="7 8">
    <location>
        <position position="125"/>
    </location>
    <ligand>
        <name>substrate</name>
    </ligand>
</feature>
<accession>A0A163CAN3</accession>
<dbReference type="RefSeq" id="WP_066309555.1">
    <property type="nucleotide sequence ID" value="NZ_CANLSS010000001.1"/>
</dbReference>
<dbReference type="Proteomes" id="UP000076715">
    <property type="component" value="Unassembled WGS sequence"/>
</dbReference>
<evidence type="ECO:0000256" key="6">
    <source>
        <dbReference type="ARBA" id="ARBA00023096"/>
    </source>
</evidence>
<keyword evidence="3 7" id="KW-0285">Flavoprotein</keyword>
<feature type="binding site" evidence="7 8">
    <location>
        <position position="68"/>
    </location>
    <ligand>
        <name>substrate</name>
    </ligand>
</feature>
<name>A0A163CAN3_9FLAO</name>
<feature type="binding site" evidence="7 9">
    <location>
        <position position="187"/>
    </location>
    <ligand>
        <name>FMN</name>
        <dbReference type="ChEBI" id="CHEBI:58210"/>
    </ligand>
</feature>
<feature type="domain" description="Pyridoxine 5'-phosphate oxidase dimerisation C-terminal" evidence="11">
    <location>
        <begin position="174"/>
        <end position="215"/>
    </location>
</feature>
<comment type="subunit">
    <text evidence="2 7">Homodimer.</text>
</comment>
<keyword evidence="5 7" id="KW-0560">Oxidoreductase</keyword>
<reference evidence="12 13" key="1">
    <citation type="submission" date="2016-01" db="EMBL/GenBank/DDBJ databases">
        <title>The draft genome sequence of Aquimarina sp. RZW4-3-2.</title>
        <authorList>
            <person name="Wang Y."/>
        </authorList>
    </citation>
    <scope>NUCLEOTIDE SEQUENCE [LARGE SCALE GENOMIC DNA]</scope>
    <source>
        <strain evidence="12 13">RZW4-3-2</strain>
    </source>
</reference>
<dbReference type="UniPathway" id="UPA01068">
    <property type="reaction ID" value="UER00304"/>
</dbReference>
<evidence type="ECO:0000313" key="12">
    <source>
        <dbReference type="EMBL" id="KZS42223.1"/>
    </source>
</evidence>
<dbReference type="InterPro" id="IPR000659">
    <property type="entry name" value="Pyridox_Oxase"/>
</dbReference>
<dbReference type="InterPro" id="IPR019740">
    <property type="entry name" value="Pyridox_Oxase_CS"/>
</dbReference>
<organism evidence="12 13">
    <name type="scientific">Aquimarina aggregata</name>
    <dbReference type="NCBI Taxonomy" id="1642818"/>
    <lineage>
        <taxon>Bacteria</taxon>
        <taxon>Pseudomonadati</taxon>
        <taxon>Bacteroidota</taxon>
        <taxon>Flavobacteriia</taxon>
        <taxon>Flavobacteriales</taxon>
        <taxon>Flavobacteriaceae</taxon>
        <taxon>Aquimarina</taxon>
    </lineage>
</organism>
<feature type="binding site" evidence="7 9">
    <location>
        <position position="197"/>
    </location>
    <ligand>
        <name>FMN</name>
        <dbReference type="ChEBI" id="CHEBI:58210"/>
    </ligand>
</feature>
<evidence type="ECO:0000256" key="9">
    <source>
        <dbReference type="PIRSR" id="PIRSR000190-2"/>
    </source>
</evidence>
<comment type="pathway">
    <text evidence="7">Cofactor metabolism; pyridoxal 5'-phosphate salvage; pyridoxal 5'-phosphate from pyridoxine 5'-phosphate: step 1/1.</text>
</comment>
<comment type="catalytic activity">
    <reaction evidence="7">
        <text>pyridoxine 5'-phosphate + O2 = pyridoxal 5'-phosphate + H2O2</text>
        <dbReference type="Rhea" id="RHEA:15149"/>
        <dbReference type="ChEBI" id="CHEBI:15379"/>
        <dbReference type="ChEBI" id="CHEBI:16240"/>
        <dbReference type="ChEBI" id="CHEBI:58589"/>
        <dbReference type="ChEBI" id="CHEBI:597326"/>
        <dbReference type="EC" id="1.4.3.5"/>
    </reaction>
</comment>
<dbReference type="AlphaFoldDB" id="A0A163CAN3"/>
<dbReference type="PIRSF" id="PIRSF000190">
    <property type="entry name" value="Pyd_amn-ph_oxd"/>
    <property type="match status" value="1"/>
</dbReference>
<dbReference type="SUPFAM" id="SSF50475">
    <property type="entry name" value="FMN-binding split barrel"/>
    <property type="match status" value="1"/>
</dbReference>
<dbReference type="NCBIfam" id="TIGR00558">
    <property type="entry name" value="pdxH"/>
    <property type="match status" value="1"/>
</dbReference>
<proteinExistence type="inferred from homology"/>
<dbReference type="EMBL" id="LQRT01000002">
    <property type="protein sequence ID" value="KZS42223.1"/>
    <property type="molecule type" value="Genomic_DNA"/>
</dbReference>
<dbReference type="OrthoDB" id="9780392at2"/>
<dbReference type="GO" id="GO:0010181">
    <property type="term" value="F:FMN binding"/>
    <property type="evidence" value="ECO:0007669"/>
    <property type="project" value="UniProtKB-UniRule"/>
</dbReference>
<evidence type="ECO:0000256" key="5">
    <source>
        <dbReference type="ARBA" id="ARBA00023002"/>
    </source>
</evidence>
<feature type="domain" description="Pyridoxamine 5'-phosphate oxidase N-terminal" evidence="10">
    <location>
        <begin position="42"/>
        <end position="161"/>
    </location>
</feature>
<feature type="binding site" evidence="7 8">
    <location>
        <position position="129"/>
    </location>
    <ligand>
        <name>substrate</name>
    </ligand>
</feature>
<gene>
    <name evidence="7" type="primary">pdxH</name>
    <name evidence="12" type="ORF">AWE51_01920</name>
</gene>
<dbReference type="HAMAP" id="MF_01629">
    <property type="entry name" value="PdxH"/>
    <property type="match status" value="1"/>
</dbReference>
<protein>
    <recommendedName>
        <fullName evidence="7">Pyridoxine/pyridoxamine 5'-phosphate oxidase</fullName>
        <ecNumber evidence="7">1.4.3.5</ecNumber>
    </recommendedName>
    <alternativeName>
        <fullName evidence="7">PNP/PMP oxidase</fullName>
        <shortName evidence="7">PNPOx</shortName>
    </alternativeName>
    <alternativeName>
        <fullName evidence="7">Pyridoxal 5'-phosphate synthase</fullName>
    </alternativeName>
</protein>
<dbReference type="NCBIfam" id="NF004231">
    <property type="entry name" value="PRK05679.1"/>
    <property type="match status" value="1"/>
</dbReference>
<feature type="binding site" evidence="7 9">
    <location>
        <begin position="142"/>
        <end position="143"/>
    </location>
    <ligand>
        <name>FMN</name>
        <dbReference type="ChEBI" id="CHEBI:58210"/>
    </ligand>
</feature>
<sequence length="215" mass="25000">MNRDLTNYRKSYEKDFLEESILPDSPLTLFNNWFEAADKSEGVDEANAMTLTTIAEDGFPKARIVLLKHFDKNGFVFYTNYNSEKGKAMAYNNHVCISFFWPNLERQVIIKGVVSKTSEEASTTYFHSRPRGSQLGAWTSDQSKVIESREVLEEKLKELDQKYTDIVIPKPSFWGGYCIKPISFEFWQGRPNRLHDRILYSVKNANIWESFRLSP</sequence>
<keyword evidence="13" id="KW-1185">Reference proteome</keyword>
<feature type="binding site" evidence="7 9">
    <location>
        <begin position="63"/>
        <end position="68"/>
    </location>
    <ligand>
        <name>FMN</name>
        <dbReference type="ChEBI" id="CHEBI:58210"/>
    </ligand>
</feature>
<evidence type="ECO:0000256" key="2">
    <source>
        <dbReference type="ARBA" id="ARBA00011738"/>
    </source>
</evidence>
<dbReference type="Gene3D" id="2.30.110.10">
    <property type="entry name" value="Electron Transport, Fmn-binding Protein, Chain A"/>
    <property type="match status" value="1"/>
</dbReference>
<dbReference type="InterPro" id="IPR011576">
    <property type="entry name" value="Pyridox_Oxase_N"/>
</dbReference>
<comment type="caution">
    <text evidence="12">The sequence shown here is derived from an EMBL/GenBank/DDBJ whole genome shotgun (WGS) entry which is preliminary data.</text>
</comment>
<feature type="binding site" evidence="7 9">
    <location>
        <position position="85"/>
    </location>
    <ligand>
        <name>FMN</name>
        <dbReference type="ChEBI" id="CHEBI:58210"/>
    </ligand>
</feature>
<dbReference type="PANTHER" id="PTHR10851">
    <property type="entry name" value="PYRIDOXINE-5-PHOSPHATE OXIDASE"/>
    <property type="match status" value="1"/>
</dbReference>
<dbReference type="EC" id="1.4.3.5" evidence="7"/>
<comment type="similarity">
    <text evidence="1 7">Belongs to the pyridoxamine 5'-phosphate oxidase family.</text>
</comment>
<keyword evidence="6 7" id="KW-0664">Pyridoxine biosynthesis</keyword>
<comment type="pathway">
    <text evidence="7">Cofactor metabolism; pyridoxal 5'-phosphate salvage; pyridoxal 5'-phosphate from pyridoxamine 5'-phosphate: step 1/1.</text>
</comment>
<feature type="binding site" evidence="8">
    <location>
        <begin position="9"/>
        <end position="12"/>
    </location>
    <ligand>
        <name>substrate</name>
    </ligand>
</feature>
<evidence type="ECO:0000259" key="11">
    <source>
        <dbReference type="Pfam" id="PF10590"/>
    </source>
</evidence>
<evidence type="ECO:0000256" key="1">
    <source>
        <dbReference type="ARBA" id="ARBA00007301"/>
    </source>
</evidence>
<evidence type="ECO:0000256" key="3">
    <source>
        <dbReference type="ARBA" id="ARBA00022630"/>
    </source>
</evidence>
<dbReference type="PROSITE" id="PS01064">
    <property type="entry name" value="PYRIDOX_OXIDASE"/>
    <property type="match status" value="1"/>
</dbReference>
<evidence type="ECO:0000256" key="4">
    <source>
        <dbReference type="ARBA" id="ARBA00022643"/>
    </source>
</evidence>
<feature type="binding site" evidence="7 9">
    <location>
        <begin position="78"/>
        <end position="79"/>
    </location>
    <ligand>
        <name>FMN</name>
        <dbReference type="ChEBI" id="CHEBI:58210"/>
    </ligand>
</feature>
<dbReference type="STRING" id="1642818.AWE51_01920"/>
<dbReference type="PANTHER" id="PTHR10851:SF0">
    <property type="entry name" value="PYRIDOXINE-5'-PHOSPHATE OXIDASE"/>
    <property type="match status" value="1"/>
</dbReference>
<dbReference type="Pfam" id="PF01243">
    <property type="entry name" value="PNPOx_N"/>
    <property type="match status" value="1"/>
</dbReference>
<dbReference type="GO" id="GO:0004733">
    <property type="term" value="F:pyridoxamine phosphate oxidase activity"/>
    <property type="evidence" value="ECO:0007669"/>
    <property type="project" value="UniProtKB-UniRule"/>
</dbReference>
<dbReference type="GO" id="GO:0008615">
    <property type="term" value="P:pyridoxine biosynthetic process"/>
    <property type="evidence" value="ECO:0007669"/>
    <property type="project" value="UniProtKB-UniRule"/>
</dbReference>